<dbReference type="Proteomes" id="UP001626550">
    <property type="component" value="Unassembled WGS sequence"/>
</dbReference>
<dbReference type="EMBL" id="JBJKFK010000917">
    <property type="protein sequence ID" value="KAL3314747.1"/>
    <property type="molecule type" value="Genomic_DNA"/>
</dbReference>
<accession>A0ABD2Q571</accession>
<dbReference type="AlphaFoldDB" id="A0ABD2Q571"/>
<name>A0ABD2Q571_9PLAT</name>
<keyword evidence="2" id="KW-1185">Reference proteome</keyword>
<sequence length="63" mass="7038">MTAGRSRPILAIAVRDFSVKVVTNGYWQVSSPSVPTIAISNARQVKSVYQPTRTGYKRQWANQ</sequence>
<reference evidence="1 2" key="1">
    <citation type="submission" date="2024-11" db="EMBL/GenBank/DDBJ databases">
        <title>Adaptive evolution of stress response genes in parasites aligns with host niche diversity.</title>
        <authorList>
            <person name="Hahn C."/>
            <person name="Resl P."/>
        </authorList>
    </citation>
    <scope>NUCLEOTIDE SEQUENCE [LARGE SCALE GENOMIC DNA]</scope>
    <source>
        <strain evidence="1">EGGRZ-B1_66</strain>
        <tissue evidence="1">Body</tissue>
    </source>
</reference>
<proteinExistence type="predicted"/>
<organism evidence="1 2">
    <name type="scientific">Cichlidogyrus casuarinus</name>
    <dbReference type="NCBI Taxonomy" id="1844966"/>
    <lineage>
        <taxon>Eukaryota</taxon>
        <taxon>Metazoa</taxon>
        <taxon>Spiralia</taxon>
        <taxon>Lophotrochozoa</taxon>
        <taxon>Platyhelminthes</taxon>
        <taxon>Monogenea</taxon>
        <taxon>Monopisthocotylea</taxon>
        <taxon>Dactylogyridea</taxon>
        <taxon>Ancyrocephalidae</taxon>
        <taxon>Cichlidogyrus</taxon>
    </lineage>
</organism>
<evidence type="ECO:0000313" key="1">
    <source>
        <dbReference type="EMBL" id="KAL3314747.1"/>
    </source>
</evidence>
<protein>
    <submittedName>
        <fullName evidence="1">Uncharacterized protein</fullName>
    </submittedName>
</protein>
<comment type="caution">
    <text evidence="1">The sequence shown here is derived from an EMBL/GenBank/DDBJ whole genome shotgun (WGS) entry which is preliminary data.</text>
</comment>
<gene>
    <name evidence="1" type="ORF">Ciccas_006637</name>
</gene>
<evidence type="ECO:0000313" key="2">
    <source>
        <dbReference type="Proteomes" id="UP001626550"/>
    </source>
</evidence>